<evidence type="ECO:0000313" key="2">
    <source>
        <dbReference type="EMBL" id="OXU20836.1"/>
    </source>
</evidence>
<sequence>MSTPRVKRQPGTGRVDNSAIVPPLRTVVDGEQRESEQQTHTTSVERVTDAEVPDTLSDSHTQIALIPSHTSGRLSSPGSDNVDLRRDHTTVAPLGDASL</sequence>
<gene>
    <name evidence="2" type="ORF">TSAR_005457</name>
</gene>
<dbReference type="EMBL" id="NNAY01002663">
    <property type="protein sequence ID" value="OXU20836.1"/>
    <property type="molecule type" value="Genomic_DNA"/>
</dbReference>
<name>A0A232ERC7_9HYME</name>
<feature type="compositionally biased region" description="Basic and acidic residues" evidence="1">
    <location>
        <begin position="28"/>
        <end position="37"/>
    </location>
</feature>
<protein>
    <submittedName>
        <fullName evidence="2">Uncharacterized protein</fullName>
    </submittedName>
</protein>
<organism evidence="2 3">
    <name type="scientific">Trichomalopsis sarcophagae</name>
    <dbReference type="NCBI Taxonomy" id="543379"/>
    <lineage>
        <taxon>Eukaryota</taxon>
        <taxon>Metazoa</taxon>
        <taxon>Ecdysozoa</taxon>
        <taxon>Arthropoda</taxon>
        <taxon>Hexapoda</taxon>
        <taxon>Insecta</taxon>
        <taxon>Pterygota</taxon>
        <taxon>Neoptera</taxon>
        <taxon>Endopterygota</taxon>
        <taxon>Hymenoptera</taxon>
        <taxon>Apocrita</taxon>
        <taxon>Proctotrupomorpha</taxon>
        <taxon>Chalcidoidea</taxon>
        <taxon>Pteromalidae</taxon>
        <taxon>Pteromalinae</taxon>
        <taxon>Trichomalopsis</taxon>
    </lineage>
</organism>
<comment type="caution">
    <text evidence="2">The sequence shown here is derived from an EMBL/GenBank/DDBJ whole genome shotgun (WGS) entry which is preliminary data.</text>
</comment>
<evidence type="ECO:0000256" key="1">
    <source>
        <dbReference type="SAM" id="MobiDB-lite"/>
    </source>
</evidence>
<feature type="compositionally biased region" description="Polar residues" evidence="1">
    <location>
        <begin position="56"/>
        <end position="79"/>
    </location>
</feature>
<dbReference type="Proteomes" id="UP000215335">
    <property type="component" value="Unassembled WGS sequence"/>
</dbReference>
<accession>A0A232ERC7</accession>
<feature type="region of interest" description="Disordered" evidence="1">
    <location>
        <begin position="1"/>
        <end position="99"/>
    </location>
</feature>
<keyword evidence="3" id="KW-1185">Reference proteome</keyword>
<reference evidence="2 3" key="1">
    <citation type="journal article" date="2017" name="Curr. Biol.">
        <title>The Evolution of Venom by Co-option of Single-Copy Genes.</title>
        <authorList>
            <person name="Martinson E.O."/>
            <person name="Mrinalini"/>
            <person name="Kelkar Y.D."/>
            <person name="Chang C.H."/>
            <person name="Werren J.H."/>
        </authorList>
    </citation>
    <scope>NUCLEOTIDE SEQUENCE [LARGE SCALE GENOMIC DNA]</scope>
    <source>
        <strain evidence="2 3">Alberta</strain>
        <tissue evidence="2">Whole body</tissue>
    </source>
</reference>
<dbReference type="AlphaFoldDB" id="A0A232ERC7"/>
<proteinExistence type="predicted"/>
<evidence type="ECO:0000313" key="3">
    <source>
        <dbReference type="Proteomes" id="UP000215335"/>
    </source>
</evidence>